<evidence type="ECO:0000313" key="2">
    <source>
        <dbReference type="EMBL" id="MBT1587773.1"/>
    </source>
</evidence>
<name>A0ABS5VE43_9MICO</name>
<protein>
    <recommendedName>
        <fullName evidence="1">AbiEi antitoxin C-terminal domain-containing protein</fullName>
    </recommendedName>
</protein>
<sequence>MPRPRLLTSDDWPEPELRAAALAGELVAVGPCWASPAEPQTPSLRAAAAAWVLRDARLIACTLTAAWIWGAVSRPPAPLEACIPPQVRVHVGLDVRLREVRIDADDAVELSRLRVTLPARTAVDLLRTPGPSAGAFGEAEATAVHGLLAIGAVTAAELQARLTSLGTIPMVRQAERRLWGLSGLQGLQNAAGGAAR</sequence>
<keyword evidence="3" id="KW-1185">Reference proteome</keyword>
<accession>A0ABS5VE43</accession>
<evidence type="ECO:0000313" key="3">
    <source>
        <dbReference type="Proteomes" id="UP001519641"/>
    </source>
</evidence>
<evidence type="ECO:0000259" key="1">
    <source>
        <dbReference type="Pfam" id="PF09407"/>
    </source>
</evidence>
<dbReference type="Pfam" id="PF09407">
    <property type="entry name" value="AbiEi_1"/>
    <property type="match status" value="1"/>
</dbReference>
<dbReference type="InterPro" id="IPR018547">
    <property type="entry name" value="AbiEi_C"/>
</dbReference>
<gene>
    <name evidence="2" type="ORF">KK097_08085</name>
</gene>
<reference evidence="2 3" key="1">
    <citation type="submission" date="2021-05" db="EMBL/GenBank/DDBJ databases">
        <title>Whole genome sequence of Curtobacterium flaccumfaciens pv. flaccumfaciens strain CFBP 8819.</title>
        <authorList>
            <person name="Osdaghi E."/>
            <person name="Taghouti G."/>
            <person name="Portier P."/>
            <person name="Fazliarab A."/>
            <person name="Taghavi S.M."/>
            <person name="Briand M."/>
            <person name="Le-Saux M."/>
            <person name="Jacques M.-A."/>
        </authorList>
    </citation>
    <scope>NUCLEOTIDE SEQUENCE [LARGE SCALE GENOMIC DNA]</scope>
    <source>
        <strain evidence="2 3">CFBP 8819</strain>
    </source>
</reference>
<dbReference type="RefSeq" id="WP_214544292.1">
    <property type="nucleotide sequence ID" value="NZ_JAHEWS010000010.1"/>
</dbReference>
<comment type="caution">
    <text evidence="2">The sequence shown here is derived from an EMBL/GenBank/DDBJ whole genome shotgun (WGS) entry which is preliminary data.</text>
</comment>
<proteinExistence type="predicted"/>
<dbReference type="EMBL" id="JAHEWS010000010">
    <property type="protein sequence ID" value="MBT1587773.1"/>
    <property type="molecule type" value="Genomic_DNA"/>
</dbReference>
<dbReference type="Proteomes" id="UP001519641">
    <property type="component" value="Unassembled WGS sequence"/>
</dbReference>
<organism evidence="2 3">
    <name type="scientific">Curtobacterium aurantiacum</name>
    <dbReference type="NCBI Taxonomy" id="3236919"/>
    <lineage>
        <taxon>Bacteria</taxon>
        <taxon>Bacillati</taxon>
        <taxon>Actinomycetota</taxon>
        <taxon>Actinomycetes</taxon>
        <taxon>Micrococcales</taxon>
        <taxon>Microbacteriaceae</taxon>
        <taxon>Curtobacterium</taxon>
    </lineage>
</organism>
<feature type="domain" description="AbiEi antitoxin C-terminal" evidence="1">
    <location>
        <begin position="59"/>
        <end position="139"/>
    </location>
</feature>